<dbReference type="GO" id="GO:0009279">
    <property type="term" value="C:cell outer membrane"/>
    <property type="evidence" value="ECO:0007669"/>
    <property type="project" value="UniProtKB-SubCell"/>
</dbReference>
<comment type="subcellular location">
    <subcellularLocation>
        <location evidence="1">Cell outer membrane</location>
    </subcellularLocation>
</comment>
<evidence type="ECO:0000256" key="9">
    <source>
        <dbReference type="SAM" id="SignalP"/>
    </source>
</evidence>
<keyword evidence="4" id="KW-1134">Transmembrane beta strand</keyword>
<feature type="signal peptide" evidence="9">
    <location>
        <begin position="1"/>
        <end position="28"/>
    </location>
</feature>
<dbReference type="PANTHER" id="PTHR30026:SF20">
    <property type="entry name" value="OUTER MEMBRANE PROTEIN TOLC"/>
    <property type="match status" value="1"/>
</dbReference>
<keyword evidence="6" id="KW-0472">Membrane</keyword>
<name>A0A6M1T675_9BACT</name>
<dbReference type="InterPro" id="IPR003423">
    <property type="entry name" value="OMP_efflux"/>
</dbReference>
<keyword evidence="7" id="KW-0998">Cell outer membrane</keyword>
<dbReference type="Gene3D" id="1.20.1600.10">
    <property type="entry name" value="Outer membrane efflux proteins (OEP)"/>
    <property type="match status" value="1"/>
</dbReference>
<protein>
    <submittedName>
        <fullName evidence="10">TolC family protein</fullName>
    </submittedName>
</protein>
<dbReference type="GO" id="GO:0015562">
    <property type="term" value="F:efflux transmembrane transporter activity"/>
    <property type="evidence" value="ECO:0007669"/>
    <property type="project" value="InterPro"/>
</dbReference>
<evidence type="ECO:0000256" key="1">
    <source>
        <dbReference type="ARBA" id="ARBA00004442"/>
    </source>
</evidence>
<reference evidence="10 11" key="1">
    <citation type="submission" date="2020-02" db="EMBL/GenBank/DDBJ databases">
        <title>Balneolaceae bacterium YR4-1, complete genome.</title>
        <authorList>
            <person name="Li Y."/>
            <person name="Wu S."/>
        </authorList>
    </citation>
    <scope>NUCLEOTIDE SEQUENCE [LARGE SCALE GENOMIC DNA]</scope>
    <source>
        <strain evidence="10 11">YR4-1</strain>
    </source>
</reference>
<feature type="coiled-coil region" evidence="8">
    <location>
        <begin position="373"/>
        <end position="400"/>
    </location>
</feature>
<dbReference type="EMBL" id="JAALLT010000001">
    <property type="protein sequence ID" value="NGP75793.1"/>
    <property type="molecule type" value="Genomic_DNA"/>
</dbReference>
<evidence type="ECO:0000256" key="7">
    <source>
        <dbReference type="ARBA" id="ARBA00023237"/>
    </source>
</evidence>
<dbReference type="GO" id="GO:0015288">
    <property type="term" value="F:porin activity"/>
    <property type="evidence" value="ECO:0007669"/>
    <property type="project" value="TreeGrafter"/>
</dbReference>
<keyword evidence="5" id="KW-0812">Transmembrane</keyword>
<dbReference type="Proteomes" id="UP000473278">
    <property type="component" value="Unassembled WGS sequence"/>
</dbReference>
<gene>
    <name evidence="10" type="ORF">G3570_04060</name>
</gene>
<dbReference type="RefSeq" id="WP_165139411.1">
    <property type="nucleotide sequence ID" value="NZ_JAALLT010000001.1"/>
</dbReference>
<evidence type="ECO:0000256" key="8">
    <source>
        <dbReference type="SAM" id="Coils"/>
    </source>
</evidence>
<feature type="chain" id="PRO_5026677708" evidence="9">
    <location>
        <begin position="29"/>
        <end position="456"/>
    </location>
</feature>
<sequence>MKLTIPNLFRVAIIMMFGSVISFHPLHAQTNNGAKDEVRKMSLSQVLAITEEANFQVRMAEADMDIARSQYRQTNAAFLPQLSIEETGVRTNDPLNVFGFRLKQEAVTAADFDPARLNDPDAFTNFSTKFEVRQPLLNADMLFKRGAVKNQLNAAEEQFKGTLEYARFQVKDTYYRLILMREQLEAIDKSLAAARENERQAGNFFEQQMISKADYLAAKVRMLELESRKSRVQDQLITVQDNLNFLLGMEEDVKIIPSDSMQTPRFSEDHLQNVEPGMNSEIRALKYQVSAAEQMLRSSKFSFVPSINLFGNYEFNDEVLLGTEGESYMIGATLKWNLFSGFNNVGKVMESKAQLNKAKIAYESRSFKNRLDIEKAKRSISQAQVQLEFAESSVEQAAEDYRIRNDRYEQGMEKTTDLLAAEAKLSQSRLQRLDALYQYHSSLATLELLLEREMTP</sequence>
<keyword evidence="11" id="KW-1185">Reference proteome</keyword>
<evidence type="ECO:0000256" key="6">
    <source>
        <dbReference type="ARBA" id="ARBA00023136"/>
    </source>
</evidence>
<accession>A0A6M1T675</accession>
<evidence type="ECO:0000256" key="4">
    <source>
        <dbReference type="ARBA" id="ARBA00022452"/>
    </source>
</evidence>
<comment type="similarity">
    <text evidence="2">Belongs to the outer membrane factor (OMF) (TC 1.B.17) family.</text>
</comment>
<evidence type="ECO:0000313" key="11">
    <source>
        <dbReference type="Proteomes" id="UP000473278"/>
    </source>
</evidence>
<keyword evidence="3" id="KW-0813">Transport</keyword>
<evidence type="ECO:0000256" key="3">
    <source>
        <dbReference type="ARBA" id="ARBA00022448"/>
    </source>
</evidence>
<dbReference type="InterPro" id="IPR051906">
    <property type="entry name" value="TolC-like"/>
</dbReference>
<keyword evidence="8" id="KW-0175">Coiled coil</keyword>
<comment type="caution">
    <text evidence="10">The sequence shown here is derived from an EMBL/GenBank/DDBJ whole genome shotgun (WGS) entry which is preliminary data.</text>
</comment>
<evidence type="ECO:0000256" key="5">
    <source>
        <dbReference type="ARBA" id="ARBA00022692"/>
    </source>
</evidence>
<evidence type="ECO:0000256" key="2">
    <source>
        <dbReference type="ARBA" id="ARBA00007613"/>
    </source>
</evidence>
<proteinExistence type="inferred from homology"/>
<dbReference type="GO" id="GO:1990281">
    <property type="term" value="C:efflux pump complex"/>
    <property type="evidence" value="ECO:0007669"/>
    <property type="project" value="TreeGrafter"/>
</dbReference>
<organism evidence="10 11">
    <name type="scientific">Halalkalibaculum roseum</name>
    <dbReference type="NCBI Taxonomy" id="2709311"/>
    <lineage>
        <taxon>Bacteria</taxon>
        <taxon>Pseudomonadati</taxon>
        <taxon>Balneolota</taxon>
        <taxon>Balneolia</taxon>
        <taxon>Balneolales</taxon>
        <taxon>Balneolaceae</taxon>
        <taxon>Halalkalibaculum</taxon>
    </lineage>
</organism>
<evidence type="ECO:0000313" key="10">
    <source>
        <dbReference type="EMBL" id="NGP75793.1"/>
    </source>
</evidence>
<dbReference type="SUPFAM" id="SSF56954">
    <property type="entry name" value="Outer membrane efflux proteins (OEP)"/>
    <property type="match status" value="1"/>
</dbReference>
<keyword evidence="9" id="KW-0732">Signal</keyword>
<dbReference type="PANTHER" id="PTHR30026">
    <property type="entry name" value="OUTER MEMBRANE PROTEIN TOLC"/>
    <property type="match status" value="1"/>
</dbReference>
<dbReference type="AlphaFoldDB" id="A0A6M1T675"/>
<dbReference type="Pfam" id="PF02321">
    <property type="entry name" value="OEP"/>
    <property type="match status" value="2"/>
</dbReference>